<accession>A0ABP0IV01</accession>
<gene>
    <name evidence="1" type="ORF">CCMP2556_LOCUS8255</name>
</gene>
<keyword evidence="2" id="KW-1185">Reference proteome</keyword>
<dbReference type="EMBL" id="CAXAMN010003747">
    <property type="protein sequence ID" value="CAK9005928.1"/>
    <property type="molecule type" value="Genomic_DNA"/>
</dbReference>
<comment type="caution">
    <text evidence="1">The sequence shown here is derived from an EMBL/GenBank/DDBJ whole genome shotgun (WGS) entry which is preliminary data.</text>
</comment>
<organism evidence="1 2">
    <name type="scientific">Durusdinium trenchii</name>
    <dbReference type="NCBI Taxonomy" id="1381693"/>
    <lineage>
        <taxon>Eukaryota</taxon>
        <taxon>Sar</taxon>
        <taxon>Alveolata</taxon>
        <taxon>Dinophyceae</taxon>
        <taxon>Suessiales</taxon>
        <taxon>Symbiodiniaceae</taxon>
        <taxon>Durusdinium</taxon>
    </lineage>
</organism>
<evidence type="ECO:0000313" key="2">
    <source>
        <dbReference type="Proteomes" id="UP001642484"/>
    </source>
</evidence>
<dbReference type="Proteomes" id="UP001642484">
    <property type="component" value="Unassembled WGS sequence"/>
</dbReference>
<evidence type="ECO:0000313" key="1">
    <source>
        <dbReference type="EMBL" id="CAK9005928.1"/>
    </source>
</evidence>
<name>A0ABP0IV01_9DINO</name>
<sequence length="627" mass="67523">MFAILHLQFVNIWNRDLCQLGSVAVGTNEFLVEPNFEPGALGNSFLLVYTQSSLVEQTGNAAIGIFDIEARVDSVSFTDLDLDPLEIGGIVTWNEPFDTSQVAFYDVYLGLSDAGENRSQVESPVAVLNTQLVLSADTAQGFSNYLLVYSRSTLVEQTTPAFQVIVDQSASVSAVAFTDFDVDMVTLVTHYAAYLADEYTGNRSQVSQDVAVGGVTQLSVATDTPKGSYTQIRVYVKSSFVEQSTAQQITISDTATLFDYLNFTDEDLDPEHFGGVLEWPDPQDVSFVEHYVVYVGESWNGTGRVDVSGELPAENRTFLVPQDQTLPYLLLYTKSAAGEQSTPEAIQMSDGVVSMSVSFTDQDFDADELGGTVYFSSSGDVNLVDVYRVYLSVDQLGTGRSQIAGDIPQNSSEVDLPSDTALNGFQYVLASAKSLFEQSTPSSIGISDISLGVTDLNFQDEDLDQQELGGLFSWVGSNSSLVTDYVVYLATNTSNGFGSSQYVGTAPVGTNQLLVPDSTAAGAFTHLLVYVRSSFAEQTTPSSLEFYDASATVGSVAFTDLDLDAGELGGNITWQEQGDVAIVSQYVLYMANASTPIDSVSVGFAEAVVPPDTATNEATELQIFTRH</sequence>
<proteinExistence type="predicted"/>
<reference evidence="1 2" key="1">
    <citation type="submission" date="2024-02" db="EMBL/GenBank/DDBJ databases">
        <authorList>
            <person name="Chen Y."/>
            <person name="Shah S."/>
            <person name="Dougan E. K."/>
            <person name="Thang M."/>
            <person name="Chan C."/>
        </authorList>
    </citation>
    <scope>NUCLEOTIDE SEQUENCE [LARGE SCALE GENOMIC DNA]</scope>
</reference>
<protein>
    <submittedName>
        <fullName evidence="1">Uncharacterized protein</fullName>
    </submittedName>
</protein>